<dbReference type="PRINTS" id="PR00983">
    <property type="entry name" value="TRNASYNTHCYS"/>
</dbReference>
<dbReference type="CDD" id="cd00672">
    <property type="entry name" value="CysRS_core"/>
    <property type="match status" value="1"/>
</dbReference>
<dbReference type="GO" id="GO:0046872">
    <property type="term" value="F:metal ion binding"/>
    <property type="evidence" value="ECO:0007669"/>
    <property type="project" value="UniProtKB-KW"/>
</dbReference>
<sequence length="510" mass="57949">MSLKFTNTLTRQLESFTPIKDRKISIYCCGVTVYDLCHLGHARSYIAWDVLRRYLIWRGYEVTFVQNFTDIDDKILVRAAREESSMQLVSDRNIEAFKSDMALLNILPADRMPRATKCLDGIRSIISDLEKKGVAYSTEGDVYFSIKEYAQYGKLSGKDLSKLQEGASGRISASEEVRKKNSFDFALWKKAKIDEPSFTSPWGLGRPGWHIECSTMVREELGETIDIHLGGADLIFPHHENEIAQSEMANGKNLANYWLHNGMVNVNGQKMSKSLGNFTTIRELLASGISPLALRLFVLQTHYRKPLDFNSEALKAASIGWANLNIALSLGERFKKNLQWDLGEFTKLYVLLMNKEDESSQKKLKPKLIEIMDPLKLAYQNFITAMDEDLNTSAAIAILFKLAKPLRSLSNRLERGEIINSNSKTVLFEELQCQWQLLIGLASILGLRAERLGEKHTSLSSNDITVQIKLRNESKAKKDFLTADRIRDFLKDKGIELIDKPGNITEWIQH</sequence>
<keyword evidence="6" id="KW-0963">Cytoplasm</keyword>
<evidence type="ECO:0000256" key="8">
    <source>
        <dbReference type="ARBA" id="ARBA00022723"/>
    </source>
</evidence>
<dbReference type="PANTHER" id="PTHR10890:SF3">
    <property type="entry name" value="CYSTEINE--TRNA LIGASE, CYTOPLASMIC"/>
    <property type="match status" value="1"/>
</dbReference>
<geneLocation type="organellar chromatophore" evidence="16"/>
<evidence type="ECO:0000256" key="9">
    <source>
        <dbReference type="ARBA" id="ARBA00022741"/>
    </source>
</evidence>
<evidence type="ECO:0000256" key="5">
    <source>
        <dbReference type="ARBA" id="ARBA00014738"/>
    </source>
</evidence>
<keyword evidence="8" id="KW-0479">Metal-binding</keyword>
<dbReference type="AlphaFoldDB" id="B1X3G6"/>
<evidence type="ECO:0000256" key="14">
    <source>
        <dbReference type="ARBA" id="ARBA00031499"/>
    </source>
</evidence>
<dbReference type="InterPro" id="IPR009080">
    <property type="entry name" value="tRNAsynth_Ia_anticodon-bd"/>
</dbReference>
<feature type="domain" description="Cysteinyl-tRNA synthetase class Ia DALR" evidence="15">
    <location>
        <begin position="381"/>
        <end position="459"/>
    </location>
</feature>
<protein>
    <recommendedName>
        <fullName evidence="5">Cysteine--tRNA ligase</fullName>
        <ecNumber evidence="4">6.1.1.16</ecNumber>
    </recommendedName>
    <alternativeName>
        <fullName evidence="14">Cysteinyl-tRNA synthetase</fullName>
    </alternativeName>
</protein>
<evidence type="ECO:0000256" key="4">
    <source>
        <dbReference type="ARBA" id="ARBA00012832"/>
    </source>
</evidence>
<dbReference type="EC" id="6.1.1.16" evidence="4"/>
<reference evidence="16" key="2">
    <citation type="journal article" date="2008" name="Curr. Biol.">
        <title>Chromatophore genome sequence of Paulinella sheds light on acquisition of photosynthesis by eukaryotes.</title>
        <authorList>
            <person name="Nowack E.C.M."/>
            <person name="Melkonian M."/>
            <person name="Gloeckner G."/>
        </authorList>
    </citation>
    <scope>NUCLEOTIDE SEQUENCE [LARGE SCALE GENOMIC DNA]</scope>
</reference>
<keyword evidence="11" id="KW-0067">ATP-binding</keyword>
<keyword evidence="10" id="KW-0862">Zinc</keyword>
<evidence type="ECO:0000256" key="10">
    <source>
        <dbReference type="ARBA" id="ARBA00022833"/>
    </source>
</evidence>
<comment type="subcellular location">
    <subcellularLocation>
        <location evidence="2">Cytoplasm</location>
    </subcellularLocation>
</comment>
<keyword evidence="13 16" id="KW-0030">Aminoacyl-tRNA synthetase</keyword>
<accession>B1X3G6</accession>
<keyword evidence="12" id="KW-0648">Protein biosynthesis</keyword>
<evidence type="ECO:0000256" key="12">
    <source>
        <dbReference type="ARBA" id="ARBA00022917"/>
    </source>
</evidence>
<dbReference type="Gene3D" id="1.20.120.1910">
    <property type="entry name" value="Cysteine-tRNA ligase, C-terminal anti-codon recognition domain"/>
    <property type="match status" value="1"/>
</dbReference>
<evidence type="ECO:0000256" key="13">
    <source>
        <dbReference type="ARBA" id="ARBA00023146"/>
    </source>
</evidence>
<dbReference type="NCBIfam" id="TIGR00435">
    <property type="entry name" value="cysS"/>
    <property type="match status" value="1"/>
</dbReference>
<keyword evidence="7" id="KW-0436">Ligase</keyword>
<dbReference type="GO" id="GO:0006423">
    <property type="term" value="P:cysteinyl-tRNA aminoacylation"/>
    <property type="evidence" value="ECO:0007669"/>
    <property type="project" value="InterPro"/>
</dbReference>
<dbReference type="SUPFAM" id="SSF52374">
    <property type="entry name" value="Nucleotidylyl transferase"/>
    <property type="match status" value="1"/>
</dbReference>
<dbReference type="InterPro" id="IPR014729">
    <property type="entry name" value="Rossmann-like_a/b/a_fold"/>
</dbReference>
<dbReference type="Pfam" id="PF09190">
    <property type="entry name" value="DALR_2"/>
    <property type="match status" value="1"/>
</dbReference>
<proteinExistence type="inferred from homology"/>
<reference evidence="16" key="1">
    <citation type="submission" date="2007-08" db="EMBL/GenBank/DDBJ databases">
        <authorList>
            <person name="Gloeckner G."/>
            <person name="Nowack E."/>
            <person name="Melkonian M."/>
        </authorList>
    </citation>
    <scope>NUCLEOTIDE SEQUENCE</scope>
</reference>
<evidence type="ECO:0000256" key="11">
    <source>
        <dbReference type="ARBA" id="ARBA00022840"/>
    </source>
</evidence>
<organism evidence="16">
    <name type="scientific">Paulinella chromatophora</name>
    <dbReference type="NCBI Taxonomy" id="39717"/>
    <lineage>
        <taxon>Eukaryota</taxon>
        <taxon>Sar</taxon>
        <taxon>Rhizaria</taxon>
        <taxon>Cercozoa</taxon>
        <taxon>Imbricatea</taxon>
        <taxon>Silicofilosea</taxon>
        <taxon>Euglyphida</taxon>
        <taxon>Paulinellidae</taxon>
        <taxon>Paulinella</taxon>
    </lineage>
</organism>
<evidence type="ECO:0000259" key="15">
    <source>
        <dbReference type="SMART" id="SM00840"/>
    </source>
</evidence>
<evidence type="ECO:0000256" key="7">
    <source>
        <dbReference type="ARBA" id="ARBA00022598"/>
    </source>
</evidence>
<dbReference type="InterPro" id="IPR015803">
    <property type="entry name" value="Cys-tRNA-ligase"/>
</dbReference>
<dbReference type="RefSeq" id="YP_002048695.1">
    <property type="nucleotide sequence ID" value="NC_011087.1"/>
</dbReference>
<evidence type="ECO:0000256" key="1">
    <source>
        <dbReference type="ARBA" id="ARBA00001947"/>
    </source>
</evidence>
<dbReference type="GO" id="GO:0004817">
    <property type="term" value="F:cysteine-tRNA ligase activity"/>
    <property type="evidence" value="ECO:0007669"/>
    <property type="project" value="UniProtKB-EC"/>
</dbReference>
<dbReference type="EMBL" id="CP000815">
    <property type="protein sequence ID" value="ACB42485.1"/>
    <property type="molecule type" value="Genomic_DNA"/>
</dbReference>
<dbReference type="InterPro" id="IPR032678">
    <property type="entry name" value="tRNA-synt_1_cat_dom"/>
</dbReference>
<evidence type="ECO:0000256" key="6">
    <source>
        <dbReference type="ARBA" id="ARBA00022490"/>
    </source>
</evidence>
<evidence type="ECO:0000313" key="16">
    <source>
        <dbReference type="EMBL" id="ACB42485.1"/>
    </source>
</evidence>
<dbReference type="InterPro" id="IPR015273">
    <property type="entry name" value="Cys-tRNA-synt_Ia_DALR"/>
</dbReference>
<dbReference type="HAMAP" id="MF_00041">
    <property type="entry name" value="Cys_tRNA_synth"/>
    <property type="match status" value="1"/>
</dbReference>
<dbReference type="GeneID" id="6481872"/>
<dbReference type="Pfam" id="PF01406">
    <property type="entry name" value="tRNA-synt_1e"/>
    <property type="match status" value="1"/>
</dbReference>
<evidence type="ECO:0000256" key="2">
    <source>
        <dbReference type="ARBA" id="ARBA00004496"/>
    </source>
</evidence>
<dbReference type="SMART" id="SM00840">
    <property type="entry name" value="DALR_2"/>
    <property type="match status" value="1"/>
</dbReference>
<dbReference type="SUPFAM" id="SSF47323">
    <property type="entry name" value="Anticodon-binding domain of a subclass of class I aminoacyl-tRNA synthetases"/>
    <property type="match status" value="1"/>
</dbReference>
<dbReference type="GO" id="GO:0005829">
    <property type="term" value="C:cytosol"/>
    <property type="evidence" value="ECO:0007669"/>
    <property type="project" value="TreeGrafter"/>
</dbReference>
<keyword evidence="16" id="KW-0934">Plastid</keyword>
<comment type="cofactor">
    <cofactor evidence="1">
        <name>Zn(2+)</name>
        <dbReference type="ChEBI" id="CHEBI:29105"/>
    </cofactor>
</comment>
<dbReference type="Gene3D" id="3.40.50.620">
    <property type="entry name" value="HUPs"/>
    <property type="match status" value="1"/>
</dbReference>
<gene>
    <name evidence="16" type="primary">cysS</name>
    <name evidence="16" type="ordered locus">PCC_0025</name>
</gene>
<dbReference type="PANTHER" id="PTHR10890">
    <property type="entry name" value="CYSTEINYL-TRNA SYNTHETASE"/>
    <property type="match status" value="1"/>
</dbReference>
<dbReference type="InterPro" id="IPR024909">
    <property type="entry name" value="Cys-tRNA/MSH_ligase"/>
</dbReference>
<evidence type="ECO:0000256" key="3">
    <source>
        <dbReference type="ARBA" id="ARBA00005594"/>
    </source>
</evidence>
<keyword evidence="9" id="KW-0547">Nucleotide-binding</keyword>
<comment type="similarity">
    <text evidence="3">Belongs to the class-I aminoacyl-tRNA synthetase family.</text>
</comment>
<name>B1X3G6_PAUCH</name>
<dbReference type="FunFam" id="3.40.50.620:FF:000130">
    <property type="entry name" value="Cysteine--tRNA ligase"/>
    <property type="match status" value="1"/>
</dbReference>
<dbReference type="GO" id="GO:0005524">
    <property type="term" value="F:ATP binding"/>
    <property type="evidence" value="ECO:0007669"/>
    <property type="project" value="UniProtKB-KW"/>
</dbReference>